<evidence type="ECO:0000313" key="1">
    <source>
        <dbReference type="EMBL" id="TBU02992.1"/>
    </source>
</evidence>
<dbReference type="VEuPathDB" id="MicrosporidiaDB:CWI39_0775p0020"/>
<accession>A0A4V2JV76</accession>
<organism evidence="1 2">
    <name type="scientific">Hamiltosporidium magnivora</name>
    <dbReference type="NCBI Taxonomy" id="148818"/>
    <lineage>
        <taxon>Eukaryota</taxon>
        <taxon>Fungi</taxon>
        <taxon>Fungi incertae sedis</taxon>
        <taxon>Microsporidia</taxon>
        <taxon>Dubosqiidae</taxon>
        <taxon>Hamiltosporidium</taxon>
    </lineage>
</organism>
<comment type="caution">
    <text evidence="1">The sequence shown here is derived from an EMBL/GenBank/DDBJ whole genome shotgun (WGS) entry which is preliminary data.</text>
</comment>
<dbReference type="AlphaFoldDB" id="A0A4V2JV76"/>
<evidence type="ECO:0000313" key="2">
    <source>
        <dbReference type="Proteomes" id="UP000291404"/>
    </source>
</evidence>
<sequence>MGREIIFRKFNVKKYWNNDDLSAFFEFAYSQDFITLTIFDIKKFPLNFKDDGINDKSENIDDLLNVFNIEIFAIKNFELFLSTYYLPQNNVLIKDFLNFIYLFEIIGVCFDDRFAKMIEILTASLLISENFDSFDFKEKIFNLFPTDLLSRVCSLFVFKKLIDFLFTDFKFNDSERFYCSDYLYLPIFIRERFKNRNCNSLHLNEFSLPISFNEAKYTRIQKNIISLILYILNYKVVEIQLSLFFLVSLSVGSIEDVIFNHYEIENSFIQFLNECSFFKKVKNLYILNTKISDDIIPNPINLVNLETLTIYEHEILKINTLMCKKVTEILRIAIEMENNVTFPFDTETHSEYSEKEYKINSEKYNQLIPFSENFWEFNIEMMLISNSKINSSILSRILEFNFLKTLNFFNRKIHFDKNDLEVDCNTSITKFIFRNSKILIPGNFLTFLESMKNLETLILSFYNEAIVPTKNDFNLVPKKMLKNLDIFIDPTIFTSMNLYFIYSFLVTEALILNFKHLREFRNDFSRLFITICHIKIFDCSFKMIHFHELFSPYFKYKLAKIELNELEITIEDIIFLKKLAYLEELSFKNCIFVENSYSFLTKRNFMSLKHLECDSDFNDFGFVVSI</sequence>
<gene>
    <name evidence="1" type="ORF">CWI36_1007p0020</name>
</gene>
<name>A0A4V2JV76_9MICR</name>
<dbReference type="SUPFAM" id="SSF52058">
    <property type="entry name" value="L domain-like"/>
    <property type="match status" value="1"/>
</dbReference>
<keyword evidence="2" id="KW-1185">Reference proteome</keyword>
<reference evidence="1 2" key="1">
    <citation type="submission" date="2017-12" db="EMBL/GenBank/DDBJ databases">
        <authorList>
            <person name="Pombert J.-F."/>
            <person name="Haag K.L."/>
            <person name="Ebert D."/>
        </authorList>
    </citation>
    <scope>NUCLEOTIDE SEQUENCE [LARGE SCALE GENOMIC DNA]</scope>
    <source>
        <strain evidence="1">BE-OM-2</strain>
    </source>
</reference>
<dbReference type="VEuPathDB" id="MicrosporidiaDB:CWI36_1007p0020"/>
<dbReference type="Proteomes" id="UP000291404">
    <property type="component" value="Unassembled WGS sequence"/>
</dbReference>
<dbReference type="EMBL" id="PITI01001007">
    <property type="protein sequence ID" value="TBU02992.1"/>
    <property type="molecule type" value="Genomic_DNA"/>
</dbReference>
<protein>
    <submittedName>
        <fullName evidence="1">Uncharacterized protein</fullName>
    </submittedName>
</protein>
<proteinExistence type="predicted"/>